<comment type="subcellular location">
    <subcellularLocation>
        <location evidence="1">Cell membrane</location>
        <topology evidence="1">Multi-pass membrane protein</topology>
    </subcellularLocation>
</comment>
<reference evidence="7 8" key="1">
    <citation type="submission" date="2013-08" db="EMBL/GenBank/DDBJ databases">
        <title>The genome sequence of Knoellia sinensis.</title>
        <authorList>
            <person name="Zhu W."/>
            <person name="Wang G."/>
        </authorList>
    </citation>
    <scope>NUCLEOTIDE SEQUENCE [LARGE SCALE GENOMIC DNA]</scope>
    <source>
        <strain evidence="7 8">KCTC 19936</strain>
    </source>
</reference>
<evidence type="ECO:0000256" key="2">
    <source>
        <dbReference type="ARBA" id="ARBA00022475"/>
    </source>
</evidence>
<dbReference type="eggNOG" id="COG0392">
    <property type="taxonomic scope" value="Bacteria"/>
</dbReference>
<evidence type="ECO:0000256" key="1">
    <source>
        <dbReference type="ARBA" id="ARBA00004651"/>
    </source>
</evidence>
<evidence type="ECO:0000256" key="5">
    <source>
        <dbReference type="ARBA" id="ARBA00023136"/>
    </source>
</evidence>
<keyword evidence="4 6" id="KW-1133">Transmembrane helix</keyword>
<dbReference type="Pfam" id="PF03706">
    <property type="entry name" value="LPG_synthase_TM"/>
    <property type="match status" value="1"/>
</dbReference>
<protein>
    <recommendedName>
        <fullName evidence="9">Dolichol-P-glucose synthetase-like protein</fullName>
    </recommendedName>
</protein>
<dbReference type="GO" id="GO:0005886">
    <property type="term" value="C:plasma membrane"/>
    <property type="evidence" value="ECO:0007669"/>
    <property type="project" value="UniProtKB-SubCell"/>
</dbReference>
<evidence type="ECO:0000256" key="6">
    <source>
        <dbReference type="SAM" id="Phobius"/>
    </source>
</evidence>
<evidence type="ECO:0000313" key="8">
    <source>
        <dbReference type="Proteomes" id="UP000030002"/>
    </source>
</evidence>
<feature type="transmembrane region" description="Helical" evidence="6">
    <location>
        <begin position="141"/>
        <end position="159"/>
    </location>
</feature>
<keyword evidence="2" id="KW-1003">Cell membrane</keyword>
<dbReference type="PANTHER" id="PTHR40277:SF1">
    <property type="entry name" value="BLL5419 PROTEIN"/>
    <property type="match status" value="1"/>
</dbReference>
<evidence type="ECO:0000256" key="4">
    <source>
        <dbReference type="ARBA" id="ARBA00022989"/>
    </source>
</evidence>
<keyword evidence="5 6" id="KW-0472">Membrane</keyword>
<evidence type="ECO:0008006" key="9">
    <source>
        <dbReference type="Google" id="ProtNLM"/>
    </source>
</evidence>
<gene>
    <name evidence="7" type="ORF">N802_03060</name>
</gene>
<evidence type="ECO:0000256" key="3">
    <source>
        <dbReference type="ARBA" id="ARBA00022692"/>
    </source>
</evidence>
<accession>A0A0A0J6H1</accession>
<feature type="transmembrane region" description="Helical" evidence="6">
    <location>
        <begin position="201"/>
        <end position="222"/>
    </location>
</feature>
<dbReference type="EMBL" id="AVPJ01000010">
    <property type="protein sequence ID" value="KGN31657.1"/>
    <property type="molecule type" value="Genomic_DNA"/>
</dbReference>
<feature type="transmembrane region" description="Helical" evidence="6">
    <location>
        <begin position="242"/>
        <end position="266"/>
    </location>
</feature>
<dbReference type="AlphaFoldDB" id="A0A0A0J6H1"/>
<evidence type="ECO:0000313" key="7">
    <source>
        <dbReference type="EMBL" id="KGN31657.1"/>
    </source>
</evidence>
<proteinExistence type="predicted"/>
<dbReference type="Proteomes" id="UP000030002">
    <property type="component" value="Unassembled WGS sequence"/>
</dbReference>
<feature type="transmembrane region" description="Helical" evidence="6">
    <location>
        <begin position="171"/>
        <end position="189"/>
    </location>
</feature>
<keyword evidence="3 6" id="KW-0812">Transmembrane</keyword>
<comment type="caution">
    <text evidence="7">The sequence shown here is derived from an EMBL/GenBank/DDBJ whole genome shotgun (WGS) entry which is preliminary data.</text>
</comment>
<dbReference type="InterPro" id="IPR022791">
    <property type="entry name" value="L-PG_synthase/AglD"/>
</dbReference>
<keyword evidence="8" id="KW-1185">Reference proteome</keyword>
<feature type="transmembrane region" description="Helical" evidence="6">
    <location>
        <begin position="112"/>
        <end position="129"/>
    </location>
</feature>
<organism evidence="7 8">
    <name type="scientific">Knoellia sinensis KCTC 19936</name>
    <dbReference type="NCBI Taxonomy" id="1385520"/>
    <lineage>
        <taxon>Bacteria</taxon>
        <taxon>Bacillati</taxon>
        <taxon>Actinomycetota</taxon>
        <taxon>Actinomycetes</taxon>
        <taxon>Micrococcales</taxon>
        <taxon>Intrasporangiaceae</taxon>
        <taxon>Knoellia</taxon>
    </lineage>
</organism>
<dbReference type="STRING" id="1385520.N802_03060"/>
<dbReference type="PANTHER" id="PTHR40277">
    <property type="entry name" value="BLL5419 PROTEIN"/>
    <property type="match status" value="1"/>
</dbReference>
<name>A0A0A0J6H1_9MICO</name>
<sequence length="288" mass="28860">MGGAAILAALVAQLGGAAVIEALHAIEPGALVLGTALAAVTTVGAAWRWKVVAEHLRVGLPLSSATAACYRSQFLNLTLPGGVVGDVERGLRHGRRVDAMGRAVRAVVWERVSNQVVLAAFAVAALVVADPFDVTGPAAKVGLVAVGIVLLLIGGAWAVRHDLSAPLARVLVASVVVVVGHVATFLIAARTVGVSVEPGRLVPLALVVLLLAGLPLSLAGWGPREGAAAWAFAATGATASQGLAVAVAYGVIVTVANLPGAVVLLLQARRSRIAGLPSPATVEVSAHG</sequence>